<evidence type="ECO:0000313" key="1">
    <source>
        <dbReference type="EMBL" id="BBX55329.1"/>
    </source>
</evidence>
<dbReference type="KEGG" id="msho:MSHO_06740"/>
<name>A0A7I7L7D5_9MYCO</name>
<organism evidence="1 2">
    <name type="scientific">Mycobacterium shottsii</name>
    <dbReference type="NCBI Taxonomy" id="133549"/>
    <lineage>
        <taxon>Bacteria</taxon>
        <taxon>Bacillati</taxon>
        <taxon>Actinomycetota</taxon>
        <taxon>Actinomycetes</taxon>
        <taxon>Mycobacteriales</taxon>
        <taxon>Mycobacteriaceae</taxon>
        <taxon>Mycobacterium</taxon>
        <taxon>Mycobacterium ulcerans group</taxon>
    </lineage>
</organism>
<keyword evidence="2" id="KW-1185">Reference proteome</keyword>
<accession>A0A7I7L7D5</accession>
<reference evidence="1 2" key="1">
    <citation type="journal article" date="2019" name="Emerg. Microbes Infect.">
        <title>Comprehensive subspecies identification of 175 nontuberculous mycobacteria species based on 7547 genomic profiles.</title>
        <authorList>
            <person name="Matsumoto Y."/>
            <person name="Kinjo T."/>
            <person name="Motooka D."/>
            <person name="Nabeya D."/>
            <person name="Jung N."/>
            <person name="Uechi K."/>
            <person name="Horii T."/>
            <person name="Iida T."/>
            <person name="Fujita J."/>
            <person name="Nakamura S."/>
        </authorList>
    </citation>
    <scope>NUCLEOTIDE SEQUENCE [LARGE SCALE GENOMIC DNA]</scope>
    <source>
        <strain evidence="1 2">JCM 12657</strain>
    </source>
</reference>
<dbReference type="EMBL" id="AP022572">
    <property type="protein sequence ID" value="BBX55329.1"/>
    <property type="molecule type" value="Genomic_DNA"/>
</dbReference>
<protein>
    <submittedName>
        <fullName evidence="1">Uncharacterized protein</fullName>
    </submittedName>
</protein>
<proteinExistence type="predicted"/>
<evidence type="ECO:0000313" key="2">
    <source>
        <dbReference type="Proteomes" id="UP000467164"/>
    </source>
</evidence>
<dbReference type="AlphaFoldDB" id="A0A7I7L7D5"/>
<dbReference type="Proteomes" id="UP000467164">
    <property type="component" value="Chromosome"/>
</dbReference>
<sequence>MMAAKQLLERELFPGDESRQQLGIGALSRGVPALPLAPESHGRTLTNARAVEHFTPTRGALR</sequence>
<gene>
    <name evidence="1" type="ORF">MSHO_06740</name>
</gene>